<dbReference type="AlphaFoldDB" id="A0A061HGB2"/>
<dbReference type="PANTHER" id="PTHR36424">
    <property type="entry name" value="PHEROMONE-REGULATED MEMBRANE PROTEIN 6"/>
    <property type="match status" value="1"/>
</dbReference>
<evidence type="ECO:0000256" key="1">
    <source>
        <dbReference type="SAM" id="MobiDB-lite"/>
    </source>
</evidence>
<dbReference type="Proteomes" id="UP000053110">
    <property type="component" value="Unassembled WGS sequence"/>
</dbReference>
<dbReference type="GO" id="GO:0015079">
    <property type="term" value="F:potassium ion transmembrane transporter activity"/>
    <property type="evidence" value="ECO:0007669"/>
    <property type="project" value="InterPro"/>
</dbReference>
<feature type="compositionally biased region" description="Polar residues" evidence="1">
    <location>
        <begin position="463"/>
        <end position="474"/>
    </location>
</feature>
<feature type="transmembrane region" description="Helical" evidence="2">
    <location>
        <begin position="80"/>
        <end position="98"/>
    </location>
</feature>
<feature type="region of interest" description="Disordered" evidence="1">
    <location>
        <begin position="408"/>
        <end position="474"/>
    </location>
</feature>
<gene>
    <name evidence="3" type="ORF">BGT96224_2932</name>
    <name evidence="4" type="ORF">BGT96224V2_LOCUS3950</name>
</gene>
<dbReference type="OrthoDB" id="2128042at2759"/>
<evidence type="ECO:0000313" key="5">
    <source>
        <dbReference type="Proteomes" id="UP000053110"/>
    </source>
</evidence>
<dbReference type="Pfam" id="PF16944">
    <property type="entry name" value="KCH"/>
    <property type="match status" value="1"/>
</dbReference>
<reference evidence="5" key="1">
    <citation type="journal article" date="2013" name="Nat. Genet.">
        <title>The wheat powdery mildew genome shows the unique evolution of an obligate biotroph.</title>
        <authorList>
            <person name="Wicker T."/>
            <person name="Oberhaensli S."/>
            <person name="Parlange F."/>
            <person name="Buchmann J.P."/>
            <person name="Shatalina M."/>
            <person name="Roffler S."/>
            <person name="Ben-David R."/>
            <person name="Dolezel J."/>
            <person name="Simkova H."/>
            <person name="Schulze-Lefert P."/>
            <person name="Spanu P.D."/>
            <person name="Bruggmann R."/>
            <person name="Amselem J."/>
            <person name="Quesneville H."/>
            <person name="Ver Loren van Themaat E."/>
            <person name="Paape T."/>
            <person name="Shimizu K.K."/>
            <person name="Keller B."/>
        </authorList>
    </citation>
    <scope>NUCLEOTIDE SEQUENCE [LARGE SCALE GENOMIC DNA]</scope>
    <source>
        <strain evidence="5">96224</strain>
    </source>
</reference>
<reference evidence="4" key="3">
    <citation type="submission" date="2018-07" db="EMBL/GenBank/DDBJ databases">
        <authorList>
            <person name="Quirk P.G."/>
            <person name="Krulwich T.A."/>
        </authorList>
    </citation>
    <scope>NUCLEOTIDE SEQUENCE</scope>
    <source>
        <strain evidence="4">96224</strain>
    </source>
</reference>
<keyword evidence="2" id="KW-0812">Transmembrane</keyword>
<sequence length="482" mass="53815">MGCWSKRVKAADIRPEQKWEFISLNDFHSTSYLTPFAYGYLWVSLSVSLAVYSVDIFTAINLLAFHKWSSEIKPVIPIDISRWIFSACIIASLVNLAFEHIRAIRVIRRGAVAESYLDSLAARLQSTRLGKGRGWRRFLVFAELTRSKKGVEYVALFTYFSFQSWIRIIFCQGPRQVINAITLYSILGQRIIVDSKDISKDFLNVSQSLTWLFKHEQHQSIILCGMVFTFVIWALGALSLLIAVLLYVLFLWHYIPHTDGGLSGYCERKINTQLSQIVSVKVNKAIEEEERKRLKVDPKALAKGNLTQGRQATLPVILDEKFSGPAVVTRNDSVTSLSQYSSRSMASGNAFPSVYRPGFQDRPSSPASFSSVSSYEQNAPMLDYASQMGISRVASPAPFVSSVPNNFSNGYAPPQRTGTSNSMRSYQSSNSARGPSQLIDASYQGNTPSSPNPSRIMSPGLGSYQSRGPQSNLRNVARFDLK</sequence>
<dbReference type="GO" id="GO:0005886">
    <property type="term" value="C:plasma membrane"/>
    <property type="evidence" value="ECO:0007669"/>
    <property type="project" value="InterPro"/>
</dbReference>
<protein>
    <submittedName>
        <fullName evidence="4">Bgt-2932</fullName>
    </submittedName>
</protein>
<dbReference type="PANTHER" id="PTHR36424:SF1">
    <property type="entry name" value="LOW AFFINITY K(+) TRANSPORTER 1-RELATED"/>
    <property type="match status" value="1"/>
</dbReference>
<feature type="transmembrane region" description="Helical" evidence="2">
    <location>
        <begin position="221"/>
        <end position="254"/>
    </location>
</feature>
<accession>A0A061HGB2</accession>
<evidence type="ECO:0000313" key="4">
    <source>
        <dbReference type="EMBL" id="SUZ10789.1"/>
    </source>
</evidence>
<dbReference type="EMBL" id="UIGY01000096">
    <property type="protein sequence ID" value="SUZ10789.1"/>
    <property type="molecule type" value="Genomic_DNA"/>
</dbReference>
<feature type="compositionally biased region" description="Polar residues" evidence="1">
    <location>
        <begin position="443"/>
        <end position="455"/>
    </location>
</feature>
<evidence type="ECO:0000256" key="2">
    <source>
        <dbReference type="SAM" id="Phobius"/>
    </source>
</evidence>
<evidence type="ECO:0000313" key="3">
    <source>
        <dbReference type="EMBL" id="EPQ64337.1"/>
    </source>
</evidence>
<feature type="compositionally biased region" description="Low complexity" evidence="1">
    <location>
        <begin position="420"/>
        <end position="431"/>
    </location>
</feature>
<keyword evidence="2" id="KW-1133">Transmembrane helix</keyword>
<proteinExistence type="predicted"/>
<name>A0A061HGB2_BLUGR</name>
<feature type="transmembrane region" description="Helical" evidence="2">
    <location>
        <begin position="37"/>
        <end position="60"/>
    </location>
</feature>
<reference evidence="3" key="2">
    <citation type="submission" date="2013-01" db="EMBL/GenBank/DDBJ databases">
        <title>The wheat powdery mildew genome reveals unique evolution of an obligate biotroph.</title>
        <authorList>
            <person name="Oberhaensli S."/>
            <person name="Wicker T."/>
            <person name="Keller B."/>
        </authorList>
    </citation>
    <scope>NUCLEOTIDE SEQUENCE</scope>
    <source>
        <strain evidence="3">96224</strain>
    </source>
</reference>
<dbReference type="HOGENOM" id="CLU_007968_1_0_1"/>
<dbReference type="EMBL" id="KE375069">
    <property type="protein sequence ID" value="EPQ64337.1"/>
    <property type="molecule type" value="Genomic_DNA"/>
</dbReference>
<organism evidence="4">
    <name type="scientific">Blumeria graminis f. sp. tritici 96224</name>
    <dbReference type="NCBI Taxonomy" id="1268274"/>
    <lineage>
        <taxon>Eukaryota</taxon>
        <taxon>Fungi</taxon>
        <taxon>Dikarya</taxon>
        <taxon>Ascomycota</taxon>
        <taxon>Pezizomycotina</taxon>
        <taxon>Leotiomycetes</taxon>
        <taxon>Erysiphales</taxon>
        <taxon>Erysiphaceae</taxon>
        <taxon>Blumeria</taxon>
    </lineage>
</organism>
<keyword evidence="2" id="KW-0472">Membrane</keyword>
<dbReference type="InterPro" id="IPR031606">
    <property type="entry name" value="Kch1/2"/>
</dbReference>
<feature type="non-terminal residue" evidence="4">
    <location>
        <position position="482"/>
    </location>
</feature>